<organism evidence="8 9">
    <name type="scientific">Aphanomyces astaci</name>
    <name type="common">Crayfish plague agent</name>
    <dbReference type="NCBI Taxonomy" id="112090"/>
    <lineage>
        <taxon>Eukaryota</taxon>
        <taxon>Sar</taxon>
        <taxon>Stramenopiles</taxon>
        <taxon>Oomycota</taxon>
        <taxon>Saprolegniomycetes</taxon>
        <taxon>Saprolegniales</taxon>
        <taxon>Verrucalvaceae</taxon>
        <taxon>Aphanomyces</taxon>
    </lineage>
</organism>
<dbReference type="GO" id="GO:0019905">
    <property type="term" value="F:syntaxin binding"/>
    <property type="evidence" value="ECO:0007669"/>
    <property type="project" value="TreeGrafter"/>
</dbReference>
<dbReference type="PANTHER" id="PTHR14190:SF7">
    <property type="entry name" value="VACUOLAR PROTEIN SORTING-ASSOCIATED PROTEIN 52 HOMOLOG"/>
    <property type="match status" value="1"/>
</dbReference>
<proteinExistence type="inferred from homology"/>
<dbReference type="Pfam" id="PF09742">
    <property type="entry name" value="Dymeclin"/>
    <property type="match status" value="1"/>
</dbReference>
<dbReference type="GO" id="GO:0032456">
    <property type="term" value="P:endocytic recycling"/>
    <property type="evidence" value="ECO:0007669"/>
    <property type="project" value="TreeGrafter"/>
</dbReference>
<reference evidence="8 9" key="1">
    <citation type="submission" date="2018-08" db="EMBL/GenBank/DDBJ databases">
        <title>Aphanomyces genome sequencing and annotation.</title>
        <authorList>
            <person name="Minardi D."/>
            <person name="Oidtmann B."/>
            <person name="Van Der Giezen M."/>
            <person name="Studholme D.J."/>
        </authorList>
    </citation>
    <scope>NUCLEOTIDE SEQUENCE [LARGE SCALE GENOMIC DNA]</scope>
    <source>
        <strain evidence="8 9">D2</strain>
    </source>
</reference>
<dbReference type="VEuPathDB" id="FungiDB:H257_11028"/>
<evidence type="ECO:0000259" key="6">
    <source>
        <dbReference type="Pfam" id="PF04129"/>
    </source>
</evidence>
<dbReference type="GO" id="GO:0006896">
    <property type="term" value="P:Golgi to vacuole transport"/>
    <property type="evidence" value="ECO:0007669"/>
    <property type="project" value="TreeGrafter"/>
</dbReference>
<evidence type="ECO:0000256" key="5">
    <source>
        <dbReference type="ARBA" id="ARBA00023034"/>
    </source>
</evidence>
<comment type="subcellular location">
    <subcellularLocation>
        <location evidence="1">Golgi apparatus</location>
        <location evidence="1">trans-Golgi network</location>
    </subcellularLocation>
</comment>
<evidence type="ECO:0000256" key="1">
    <source>
        <dbReference type="ARBA" id="ARBA00004601"/>
    </source>
</evidence>
<feature type="domain" description="Vps52 C-terminal" evidence="7">
    <location>
        <begin position="852"/>
        <end position="1157"/>
    </location>
</feature>
<dbReference type="InterPro" id="IPR048361">
    <property type="entry name" value="Vps52_C"/>
</dbReference>
<dbReference type="Pfam" id="PF04129">
    <property type="entry name" value="Vps52_CC"/>
    <property type="match status" value="1"/>
</dbReference>
<accession>A0A397DFQ6</accession>
<dbReference type="PANTHER" id="PTHR14190">
    <property type="entry name" value="SUPPRESSOR OF ACTIN MUTATIONS 2/VACUOLAR PROTEIN SORTING 52"/>
    <property type="match status" value="1"/>
</dbReference>
<feature type="domain" description="Vps52 coiled-coil" evidence="6">
    <location>
        <begin position="655"/>
        <end position="835"/>
    </location>
</feature>
<evidence type="ECO:0000256" key="4">
    <source>
        <dbReference type="ARBA" id="ARBA00022927"/>
    </source>
</evidence>
<name>A0A397DFQ6_APHAT</name>
<dbReference type="InterPro" id="IPR007258">
    <property type="entry name" value="Vps52"/>
</dbReference>
<gene>
    <name evidence="8" type="ORF">DYB30_001920</name>
</gene>
<dbReference type="GO" id="GO:0000938">
    <property type="term" value="C:GARP complex"/>
    <property type="evidence" value="ECO:0007669"/>
    <property type="project" value="TreeGrafter"/>
</dbReference>
<evidence type="ECO:0000259" key="7">
    <source>
        <dbReference type="Pfam" id="PF20655"/>
    </source>
</evidence>
<dbReference type="Proteomes" id="UP000266643">
    <property type="component" value="Unassembled WGS sequence"/>
</dbReference>
<dbReference type="VEuPathDB" id="FungiDB:H257_11029"/>
<sequence length="1286" mass="143505">MGNAASDGSTSAASIFDAAQTSALDKIVSEQSYMMSDSVWVTFFTLDQPLLDMPPATLQQFFRPYAHNFARNTVRSGNFRMLIRHVTRSVRYLSPPRHHADTIVTTTTTVLATESFHVINVLCVVRHFIKHFIEHNCEVVTLFATEGNSTSSSTDNDIAVDFLDALLLLLFDAPTEDTYDLHLEGINLLLVLASSTAYPSTSMSLHPTLLDVFMTHASAPDERGGGRPSQRADDLVKRLLLSYLDQLPAPRMESAAAIAATAALPPSTTTSWDNVVEFFSEIQVFPLADRSALLLLVLVTASNGGGNPFRKALATLADRDELSMVAHSLPFSHVVAVLGRNIHIELHATLLYHALLLNPSFRDALCRPVLPLLEAIYMHTLSPPRLYTLLAVLLHLSENPLVVQTLHQSQDHQTWYQERYLCDLSAASVGVLVLCRVLKANLSVLHDSLVQSMAMALLWNVMQFAKNLHPTATQSLVKLLAHAAKKEQLLRPSPDEAAAYLATARDLLLCIQLGCTPRLLPANAQLVFDVLNGLAMHPSEALRDDIAMVLGTVAYCRAMVDQGDDEGDGDDDGRMHDLTMEQVLERIQGGCKALAHSDDDVLEDIDFDDLDDHLEQFQQDDFIKEALAKGVDLRQYAQQIDRELREVEMESITQYVAKSADIVDLYNQVQSCDDILARMQEMLLGFQADLGGISDEIRNLQNESIGMNVKLRNRREAEEKLRLFLDQVYIPPTLIEGIDDGDVNDAYISYLMILHSKLAYAKLSQAAPTSLGIVPATAKAVQQVDGDLEKLKLRACAQIREWLLGRINDLKKPKTNVQMVQQTTLVKMKYVLFFLNDHAPSVASELTETYADTMSRVLVGVVKAYHTALFKFVDESAGRTDVVAVEEASLKASMFSSRVKPTNAFALGDRDKVVENAVAPPILVHMAQAEGGRWPYEALFRSTQVHLVNAATSEYLFLLDFFKAAEGSNPVRVRELFLRIFAKTLSLGLEQLENYLCTCYDAIGLLLMVRLTLQHQQVLQQRRVPVLDTYLNRVLLLLWPRVYAVLELNVQSVKTAKPKKLGNVELHPHYVTRRYAEFVASVLALVPDAAAAAGVYGHMAALRGALVELLDKLADSAHKTAKDKIVFLINNYDLVVSVVQERKIESDELFDELLTNSRDKFVEEELLSHYGPLIGFVQQAEAKQRTVGGGDATIPLDSAKVERIVKDFNGQWKRGIEHINANVMKFFSNFRNGMEILKQVLTQLLLYYTRFVDLVKKSWTRPPSFSNDIVTTQEILYEIKKYSRSF</sequence>
<protein>
    <recommendedName>
        <fullName evidence="10">Vacuolar protein sorting-associated protein 52 homolog</fullName>
    </recommendedName>
</protein>
<comment type="similarity">
    <text evidence="2">Belongs to the VPS52 family.</text>
</comment>
<evidence type="ECO:0000256" key="2">
    <source>
        <dbReference type="ARBA" id="ARBA00008180"/>
    </source>
</evidence>
<evidence type="ECO:0000256" key="3">
    <source>
        <dbReference type="ARBA" id="ARBA00022448"/>
    </source>
</evidence>
<evidence type="ECO:0008006" key="10">
    <source>
        <dbReference type="Google" id="ProtNLM"/>
    </source>
</evidence>
<dbReference type="GO" id="GO:0042147">
    <property type="term" value="P:retrograde transport, endosome to Golgi"/>
    <property type="evidence" value="ECO:0007669"/>
    <property type="project" value="TreeGrafter"/>
</dbReference>
<dbReference type="InterPro" id="IPR048319">
    <property type="entry name" value="Vps52_CC"/>
</dbReference>
<evidence type="ECO:0000313" key="8">
    <source>
        <dbReference type="EMBL" id="RHY63604.1"/>
    </source>
</evidence>
<dbReference type="Pfam" id="PF20655">
    <property type="entry name" value="Vps52_C"/>
    <property type="match status" value="1"/>
</dbReference>
<dbReference type="GO" id="GO:0005829">
    <property type="term" value="C:cytosol"/>
    <property type="evidence" value="ECO:0007669"/>
    <property type="project" value="GOC"/>
</dbReference>
<keyword evidence="3" id="KW-0813">Transport</keyword>
<keyword evidence="5" id="KW-0333">Golgi apparatus</keyword>
<comment type="caution">
    <text evidence="8">The sequence shown here is derived from an EMBL/GenBank/DDBJ whole genome shotgun (WGS) entry which is preliminary data.</text>
</comment>
<dbReference type="EMBL" id="QUTD01005175">
    <property type="protein sequence ID" value="RHY63604.1"/>
    <property type="molecule type" value="Genomic_DNA"/>
</dbReference>
<evidence type="ECO:0000313" key="9">
    <source>
        <dbReference type="Proteomes" id="UP000266643"/>
    </source>
</evidence>
<dbReference type="GO" id="GO:0015031">
    <property type="term" value="P:protein transport"/>
    <property type="evidence" value="ECO:0007669"/>
    <property type="project" value="UniProtKB-KW"/>
</dbReference>
<keyword evidence="4" id="KW-0653">Protein transport</keyword>